<reference evidence="2 3" key="1">
    <citation type="submission" date="2018-11" db="EMBL/GenBank/DDBJ databases">
        <title>Erythrobacter spongiae sp. nov., isolated from a marine sponge.</title>
        <authorList>
            <person name="Zhuang L."/>
            <person name="Luo L."/>
        </authorList>
    </citation>
    <scope>NUCLEOTIDE SEQUENCE [LARGE SCALE GENOMIC DNA]</scope>
    <source>
        <strain evidence="2 3">HN-E23</strain>
    </source>
</reference>
<comment type="caution">
    <text evidence="2">The sequence shown here is derived from an EMBL/GenBank/DDBJ whole genome shotgun (WGS) entry which is preliminary data.</text>
</comment>
<evidence type="ECO:0000313" key="2">
    <source>
        <dbReference type="EMBL" id="RPF72275.1"/>
    </source>
</evidence>
<protein>
    <submittedName>
        <fullName evidence="2">DUF4402 domain-containing protein</fullName>
    </submittedName>
</protein>
<proteinExistence type="predicted"/>
<organism evidence="2 3">
    <name type="scientific">Aurantiacibacter spongiae</name>
    <dbReference type="NCBI Taxonomy" id="2488860"/>
    <lineage>
        <taxon>Bacteria</taxon>
        <taxon>Pseudomonadati</taxon>
        <taxon>Pseudomonadota</taxon>
        <taxon>Alphaproteobacteria</taxon>
        <taxon>Sphingomonadales</taxon>
        <taxon>Erythrobacteraceae</taxon>
        <taxon>Aurantiacibacter</taxon>
    </lineage>
</organism>
<feature type="chain" id="PRO_5018107614" evidence="1">
    <location>
        <begin position="29"/>
        <end position="178"/>
    </location>
</feature>
<sequence length="178" mass="19060">MRAIGTIFAGLVLALVAMPAALHAQAVADPGTDTGAATAEVVEPGTLTRMEDLRFGAFIQPSTSGTITIRPNGSYTATGELLANMSIQQPAEGRGPARFRLLGDDNRFFIVKIPRKMTITNGTSTMQITNMLANVRNGRIDFDISEFFSIYVGGTLNVGAMQEQGTYRGEFEAVVLLQ</sequence>
<dbReference type="Proteomes" id="UP000275232">
    <property type="component" value="Unassembled WGS sequence"/>
</dbReference>
<evidence type="ECO:0000313" key="3">
    <source>
        <dbReference type="Proteomes" id="UP000275232"/>
    </source>
</evidence>
<keyword evidence="3" id="KW-1185">Reference proteome</keyword>
<keyword evidence="1" id="KW-0732">Signal</keyword>
<gene>
    <name evidence="2" type="ORF">EG799_12055</name>
</gene>
<dbReference type="Pfam" id="PF14352">
    <property type="entry name" value="DUF4402"/>
    <property type="match status" value="1"/>
</dbReference>
<feature type="signal peptide" evidence="1">
    <location>
        <begin position="1"/>
        <end position="28"/>
    </location>
</feature>
<accession>A0A3N5DMY8</accession>
<evidence type="ECO:0000256" key="1">
    <source>
        <dbReference type="SAM" id="SignalP"/>
    </source>
</evidence>
<dbReference type="AlphaFoldDB" id="A0A3N5DMY8"/>
<dbReference type="EMBL" id="RPFZ01000001">
    <property type="protein sequence ID" value="RPF72275.1"/>
    <property type="molecule type" value="Genomic_DNA"/>
</dbReference>
<name>A0A3N5DMY8_9SPHN</name>
<dbReference type="InterPro" id="IPR025514">
    <property type="entry name" value="DUF4402"/>
</dbReference>